<evidence type="ECO:0000313" key="7">
    <source>
        <dbReference type="Proteomes" id="UP000628775"/>
    </source>
</evidence>
<dbReference type="GO" id="GO:0000976">
    <property type="term" value="F:transcription cis-regulatory region binding"/>
    <property type="evidence" value="ECO:0007669"/>
    <property type="project" value="TreeGrafter"/>
</dbReference>
<dbReference type="RefSeq" id="WP_229672569.1">
    <property type="nucleotide sequence ID" value="NZ_BMIR01000011.1"/>
</dbReference>
<feature type="DNA-binding region" description="H-T-H motif" evidence="4">
    <location>
        <begin position="41"/>
        <end position="60"/>
    </location>
</feature>
<dbReference type="Pfam" id="PF16859">
    <property type="entry name" value="TetR_C_11"/>
    <property type="match status" value="1"/>
</dbReference>
<dbReference type="InterPro" id="IPR001647">
    <property type="entry name" value="HTH_TetR"/>
</dbReference>
<evidence type="ECO:0000256" key="2">
    <source>
        <dbReference type="ARBA" id="ARBA00023125"/>
    </source>
</evidence>
<dbReference type="InterPro" id="IPR050109">
    <property type="entry name" value="HTH-type_TetR-like_transc_reg"/>
</dbReference>
<dbReference type="PROSITE" id="PS50977">
    <property type="entry name" value="HTH_TETR_2"/>
    <property type="match status" value="1"/>
</dbReference>
<keyword evidence="1" id="KW-0805">Transcription regulation</keyword>
<feature type="domain" description="HTH tetR-type" evidence="5">
    <location>
        <begin position="18"/>
        <end position="78"/>
    </location>
</feature>
<sequence length="195" mass="22395">MKDKSIDVTAVGVRRRGDELVAAILQAAWDELMEVGFPNLTIERVATRARTSKPVIYRRWGNREELVLAAIQHHLPMPSEQIPDTGRLRHDVIIVLKRMNRLIEEIGPEILHGLMSVLGGIPFSELLNLRRTNVMPLILKRAVERGEIHSEKITERIIRLPMDLVRHELLITYQPISEQTLTEIVDDIFLPLLKK</sequence>
<comment type="caution">
    <text evidence="6">The sequence shown here is derived from an EMBL/GenBank/DDBJ whole genome shotgun (WGS) entry which is preliminary data.</text>
</comment>
<dbReference type="InterPro" id="IPR009057">
    <property type="entry name" value="Homeodomain-like_sf"/>
</dbReference>
<dbReference type="Gene3D" id="1.10.357.10">
    <property type="entry name" value="Tetracycline Repressor, domain 2"/>
    <property type="match status" value="1"/>
</dbReference>
<dbReference type="InterPro" id="IPR036271">
    <property type="entry name" value="Tet_transcr_reg_TetR-rel_C_sf"/>
</dbReference>
<dbReference type="PANTHER" id="PTHR30055">
    <property type="entry name" value="HTH-TYPE TRANSCRIPTIONAL REGULATOR RUTR"/>
    <property type="match status" value="1"/>
</dbReference>
<evidence type="ECO:0000259" key="5">
    <source>
        <dbReference type="PROSITE" id="PS50977"/>
    </source>
</evidence>
<organism evidence="6 7">
    <name type="scientific">Pullulanibacillus camelliae</name>
    <dbReference type="NCBI Taxonomy" id="1707096"/>
    <lineage>
        <taxon>Bacteria</taxon>
        <taxon>Bacillati</taxon>
        <taxon>Bacillota</taxon>
        <taxon>Bacilli</taxon>
        <taxon>Bacillales</taxon>
        <taxon>Sporolactobacillaceae</taxon>
        <taxon>Pullulanibacillus</taxon>
    </lineage>
</organism>
<dbReference type="InterPro" id="IPR011075">
    <property type="entry name" value="TetR_C"/>
</dbReference>
<protein>
    <submittedName>
        <fullName evidence="6">TetR family transcriptional regulator</fullName>
    </submittedName>
</protein>
<reference evidence="6" key="2">
    <citation type="submission" date="2020-09" db="EMBL/GenBank/DDBJ databases">
        <authorList>
            <person name="Sun Q."/>
            <person name="Zhou Y."/>
        </authorList>
    </citation>
    <scope>NUCLEOTIDE SEQUENCE</scope>
    <source>
        <strain evidence="6">CGMCC 1.15371</strain>
    </source>
</reference>
<dbReference type="EMBL" id="BMIR01000011">
    <property type="protein sequence ID" value="GGE44850.1"/>
    <property type="molecule type" value="Genomic_DNA"/>
</dbReference>
<evidence type="ECO:0000256" key="3">
    <source>
        <dbReference type="ARBA" id="ARBA00023163"/>
    </source>
</evidence>
<dbReference type="SUPFAM" id="SSF46689">
    <property type="entry name" value="Homeodomain-like"/>
    <property type="match status" value="1"/>
</dbReference>
<proteinExistence type="predicted"/>
<dbReference type="PANTHER" id="PTHR30055:SF148">
    <property type="entry name" value="TETR-FAMILY TRANSCRIPTIONAL REGULATOR"/>
    <property type="match status" value="1"/>
</dbReference>
<reference evidence="6" key="1">
    <citation type="journal article" date="2014" name="Int. J. Syst. Evol. Microbiol.">
        <title>Complete genome sequence of Corynebacterium casei LMG S-19264T (=DSM 44701T), isolated from a smear-ripened cheese.</title>
        <authorList>
            <consortium name="US DOE Joint Genome Institute (JGI-PGF)"/>
            <person name="Walter F."/>
            <person name="Albersmeier A."/>
            <person name="Kalinowski J."/>
            <person name="Ruckert C."/>
        </authorList>
    </citation>
    <scope>NUCLEOTIDE SEQUENCE</scope>
    <source>
        <strain evidence="6">CGMCC 1.15371</strain>
    </source>
</reference>
<evidence type="ECO:0000256" key="4">
    <source>
        <dbReference type="PROSITE-ProRule" id="PRU00335"/>
    </source>
</evidence>
<dbReference type="Proteomes" id="UP000628775">
    <property type="component" value="Unassembled WGS sequence"/>
</dbReference>
<gene>
    <name evidence="6" type="ORF">GCM10011391_24610</name>
</gene>
<keyword evidence="7" id="KW-1185">Reference proteome</keyword>
<name>A0A8J2YI84_9BACL</name>
<dbReference type="AlphaFoldDB" id="A0A8J2YI84"/>
<keyword evidence="2 4" id="KW-0238">DNA-binding</keyword>
<evidence type="ECO:0000313" key="6">
    <source>
        <dbReference type="EMBL" id="GGE44850.1"/>
    </source>
</evidence>
<dbReference type="SUPFAM" id="SSF48498">
    <property type="entry name" value="Tetracyclin repressor-like, C-terminal domain"/>
    <property type="match status" value="1"/>
</dbReference>
<dbReference type="Gene3D" id="1.10.10.60">
    <property type="entry name" value="Homeodomain-like"/>
    <property type="match status" value="1"/>
</dbReference>
<dbReference type="GO" id="GO:0003700">
    <property type="term" value="F:DNA-binding transcription factor activity"/>
    <property type="evidence" value="ECO:0007669"/>
    <property type="project" value="TreeGrafter"/>
</dbReference>
<dbReference type="Pfam" id="PF00440">
    <property type="entry name" value="TetR_N"/>
    <property type="match status" value="1"/>
</dbReference>
<accession>A0A8J2YI84</accession>
<evidence type="ECO:0000256" key="1">
    <source>
        <dbReference type="ARBA" id="ARBA00023015"/>
    </source>
</evidence>
<keyword evidence="3" id="KW-0804">Transcription</keyword>